<accession>A0A164HHZ0</accession>
<evidence type="ECO:0000313" key="3">
    <source>
        <dbReference type="Proteomes" id="UP000076512"/>
    </source>
</evidence>
<dbReference type="GO" id="GO:0004869">
    <property type="term" value="F:cysteine-type endopeptidase inhibitor activity"/>
    <property type="evidence" value="ECO:0007669"/>
    <property type="project" value="InterPro"/>
</dbReference>
<proteinExistence type="predicted"/>
<name>A0A164HHZ0_9NOCA</name>
<dbReference type="SUPFAM" id="SSF54403">
    <property type="entry name" value="Cystatin/monellin"/>
    <property type="match status" value="1"/>
</dbReference>
<dbReference type="Gene3D" id="3.10.450.10">
    <property type="match status" value="1"/>
</dbReference>
<protein>
    <recommendedName>
        <fullName evidence="1">Cystatin domain-containing protein</fullName>
    </recommendedName>
</protein>
<dbReference type="STRING" id="455432.AWN90_11725"/>
<organism evidence="2 3">
    <name type="scientific">Nocardia terpenica</name>
    <dbReference type="NCBI Taxonomy" id="455432"/>
    <lineage>
        <taxon>Bacteria</taxon>
        <taxon>Bacillati</taxon>
        <taxon>Actinomycetota</taxon>
        <taxon>Actinomycetes</taxon>
        <taxon>Mycobacteriales</taxon>
        <taxon>Nocardiaceae</taxon>
        <taxon>Nocardia</taxon>
    </lineage>
</organism>
<dbReference type="InterPro" id="IPR046350">
    <property type="entry name" value="Cystatin_sf"/>
</dbReference>
<dbReference type="PANTHER" id="PTHR47364:SF2">
    <property type="entry name" value="CYSTEINE PROTEINASE INHIBITOR 5"/>
    <property type="match status" value="1"/>
</dbReference>
<reference evidence="2 3" key="1">
    <citation type="submission" date="2016-04" db="EMBL/GenBank/DDBJ databases">
        <authorList>
            <person name="Evans L.H."/>
            <person name="Alamgir A."/>
            <person name="Owens N."/>
            <person name="Weber N.D."/>
            <person name="Virtaneva K."/>
            <person name="Barbian K."/>
            <person name="Babar A."/>
            <person name="Rosenke K."/>
        </authorList>
    </citation>
    <scope>NUCLEOTIDE SEQUENCE [LARGE SCALE GENOMIC DNA]</scope>
    <source>
        <strain evidence="2 3">IFM 0406</strain>
    </source>
</reference>
<dbReference type="Pfam" id="PF16845">
    <property type="entry name" value="SQAPI"/>
    <property type="match status" value="1"/>
</dbReference>
<evidence type="ECO:0000313" key="2">
    <source>
        <dbReference type="EMBL" id="KZM68529.1"/>
    </source>
</evidence>
<feature type="domain" description="Cystatin" evidence="1">
    <location>
        <begin position="68"/>
        <end position="158"/>
    </location>
</feature>
<gene>
    <name evidence="2" type="ORF">AWN90_11725</name>
</gene>
<dbReference type="Proteomes" id="UP000076512">
    <property type="component" value="Unassembled WGS sequence"/>
</dbReference>
<comment type="caution">
    <text evidence="2">The sequence shown here is derived from an EMBL/GenBank/DDBJ whole genome shotgun (WGS) entry which is preliminary data.</text>
</comment>
<dbReference type="EMBL" id="LWGR01000021">
    <property type="protein sequence ID" value="KZM68529.1"/>
    <property type="molecule type" value="Genomic_DNA"/>
</dbReference>
<dbReference type="InterPro" id="IPR006311">
    <property type="entry name" value="TAT_signal"/>
</dbReference>
<evidence type="ECO:0000259" key="1">
    <source>
        <dbReference type="SMART" id="SM00043"/>
    </source>
</evidence>
<dbReference type="CDD" id="cd00042">
    <property type="entry name" value="CY"/>
    <property type="match status" value="1"/>
</dbReference>
<dbReference type="PANTHER" id="PTHR47364">
    <property type="entry name" value="CYSTEINE PROTEINASE INHIBITOR 5"/>
    <property type="match status" value="1"/>
</dbReference>
<dbReference type="SMART" id="SM00043">
    <property type="entry name" value="CY"/>
    <property type="match status" value="1"/>
</dbReference>
<sequence length="161" mass="17425">MSGRSSKTAEARSVTESANSAWYTMKEDVSMTQLRRTTTARKPAGRRALLTGVALAGLLLAAPAAAQAQPGAWHPADPNDAHVQALAQFGVDNGSQAAHRRMALDTVAEASTQVVAGTNYRLTVTVTAEDPKETDLCTMLIWEKQWENFRQLVEFHCTPIS</sequence>
<dbReference type="InterPro" id="IPR000010">
    <property type="entry name" value="Cystatin_dom"/>
</dbReference>
<dbReference type="PROSITE" id="PS51318">
    <property type="entry name" value="TAT"/>
    <property type="match status" value="1"/>
</dbReference>
<keyword evidence="3" id="KW-1185">Reference proteome</keyword>
<dbReference type="AlphaFoldDB" id="A0A164HHZ0"/>